<reference evidence="4" key="1">
    <citation type="submission" date="2021-10" db="EMBL/GenBank/DDBJ databases">
        <title>Tropical sea cucumber genome reveals ecological adaptation and Cuvierian tubules defense mechanism.</title>
        <authorList>
            <person name="Chen T."/>
        </authorList>
    </citation>
    <scope>NUCLEOTIDE SEQUENCE</scope>
    <source>
        <strain evidence="4">Nanhai2018</strain>
        <tissue evidence="4">Muscle</tissue>
    </source>
</reference>
<dbReference type="PANTHER" id="PTHR22911:SF137">
    <property type="entry name" value="SOLUTE CARRIER FAMILY 35 MEMBER G2-RELATED"/>
    <property type="match status" value="1"/>
</dbReference>
<keyword evidence="5" id="KW-1185">Reference proteome</keyword>
<organism evidence="4 5">
    <name type="scientific">Holothuria leucospilota</name>
    <name type="common">Black long sea cucumber</name>
    <name type="synonym">Mertensiothuria leucospilota</name>
    <dbReference type="NCBI Taxonomy" id="206669"/>
    <lineage>
        <taxon>Eukaryota</taxon>
        <taxon>Metazoa</taxon>
        <taxon>Echinodermata</taxon>
        <taxon>Eleutherozoa</taxon>
        <taxon>Echinozoa</taxon>
        <taxon>Holothuroidea</taxon>
        <taxon>Aspidochirotacea</taxon>
        <taxon>Aspidochirotida</taxon>
        <taxon>Holothuriidae</taxon>
        <taxon>Holothuria</taxon>
    </lineage>
</organism>
<feature type="transmembrane region" description="Helical" evidence="2">
    <location>
        <begin position="230"/>
        <end position="254"/>
    </location>
</feature>
<proteinExistence type="predicted"/>
<dbReference type="AlphaFoldDB" id="A0A9Q0YJ51"/>
<evidence type="ECO:0000256" key="1">
    <source>
        <dbReference type="SAM" id="MobiDB-lite"/>
    </source>
</evidence>
<protein>
    <submittedName>
        <fullName evidence="4">Solute carrier family 35 member G1</fullName>
    </submittedName>
</protein>
<feature type="transmembrane region" description="Helical" evidence="2">
    <location>
        <begin position="137"/>
        <end position="154"/>
    </location>
</feature>
<dbReference type="InterPro" id="IPR037185">
    <property type="entry name" value="EmrE-like"/>
</dbReference>
<accession>A0A9Q0YJ51</accession>
<dbReference type="GO" id="GO:0016020">
    <property type="term" value="C:membrane"/>
    <property type="evidence" value="ECO:0007669"/>
    <property type="project" value="InterPro"/>
</dbReference>
<feature type="transmembrane region" description="Helical" evidence="2">
    <location>
        <begin position="21"/>
        <end position="42"/>
    </location>
</feature>
<feature type="transmembrane region" description="Helical" evidence="2">
    <location>
        <begin position="80"/>
        <end position="104"/>
    </location>
</feature>
<dbReference type="EMBL" id="JAIZAY010000019">
    <property type="protein sequence ID" value="KAJ8023503.1"/>
    <property type="molecule type" value="Genomic_DNA"/>
</dbReference>
<dbReference type="PANTHER" id="PTHR22911">
    <property type="entry name" value="ACYL-MALONYL CONDENSING ENZYME-RELATED"/>
    <property type="match status" value="1"/>
</dbReference>
<keyword evidence="2" id="KW-0472">Membrane</keyword>
<dbReference type="SUPFAM" id="SSF103481">
    <property type="entry name" value="Multidrug resistance efflux transporter EmrE"/>
    <property type="match status" value="2"/>
</dbReference>
<feature type="transmembrane region" description="Helical" evidence="2">
    <location>
        <begin position="166"/>
        <end position="188"/>
    </location>
</feature>
<gene>
    <name evidence="4" type="ORF">HOLleu_35965</name>
</gene>
<dbReference type="Proteomes" id="UP001152320">
    <property type="component" value="Chromosome 19"/>
</dbReference>
<keyword evidence="2" id="KW-0812">Transmembrane</keyword>
<keyword evidence="2" id="KW-1133">Transmembrane helix</keyword>
<feature type="transmembrane region" description="Helical" evidence="2">
    <location>
        <begin position="287"/>
        <end position="306"/>
    </location>
</feature>
<evidence type="ECO:0000313" key="5">
    <source>
        <dbReference type="Proteomes" id="UP001152320"/>
    </source>
</evidence>
<feature type="transmembrane region" description="Helical" evidence="2">
    <location>
        <begin position="261"/>
        <end position="281"/>
    </location>
</feature>
<feature type="compositionally biased region" description="Basic and acidic residues" evidence="1">
    <location>
        <begin position="313"/>
        <end position="322"/>
    </location>
</feature>
<feature type="transmembrane region" description="Helical" evidence="2">
    <location>
        <begin position="48"/>
        <end position="68"/>
    </location>
</feature>
<sequence>MESDRLNCLSQVTLGESLPGILFTLLSALSLSTEDLLLYVVIEDFHPFFIFVFNSNISFILCFLLVLTLRPRRPTTIKQFLLVILHGSLNCVNQISIAASIFAIGPGSAIALFFTVPIFTTVYSALFLRTRLQVKDVFFAICSTLGVALLTRYLTLIENQALNETFSVGFGVARAIAAAMAYAGALIVGRKLAHFETHSLVNVLSYSLQYSIVSIALCSAFNAWEAPKTLSSLAFLLGIGFPTFGGMLFAYLAVCYEKPTIVSIILTSEVIMTFIGQFAMFNFPFHWSVPVGSILIVFSCIGILLFENRKEDMEDGRSKEDENSPIVEKLPSN</sequence>
<evidence type="ECO:0000259" key="3">
    <source>
        <dbReference type="Pfam" id="PF00892"/>
    </source>
</evidence>
<feature type="region of interest" description="Disordered" evidence="1">
    <location>
        <begin position="313"/>
        <end position="333"/>
    </location>
</feature>
<comment type="caution">
    <text evidence="4">The sequence shown here is derived from an EMBL/GenBank/DDBJ whole genome shotgun (WGS) entry which is preliminary data.</text>
</comment>
<name>A0A9Q0YJ51_HOLLE</name>
<dbReference type="Pfam" id="PF00892">
    <property type="entry name" value="EamA"/>
    <property type="match status" value="1"/>
</dbReference>
<evidence type="ECO:0000256" key="2">
    <source>
        <dbReference type="SAM" id="Phobius"/>
    </source>
</evidence>
<dbReference type="OrthoDB" id="10553360at2759"/>
<dbReference type="InterPro" id="IPR000620">
    <property type="entry name" value="EamA_dom"/>
</dbReference>
<feature type="domain" description="EamA" evidence="3">
    <location>
        <begin position="19"/>
        <end position="151"/>
    </location>
</feature>
<evidence type="ECO:0000313" key="4">
    <source>
        <dbReference type="EMBL" id="KAJ8023503.1"/>
    </source>
</evidence>
<feature type="transmembrane region" description="Helical" evidence="2">
    <location>
        <begin position="110"/>
        <end position="128"/>
    </location>
</feature>
<feature type="transmembrane region" description="Helical" evidence="2">
    <location>
        <begin position="200"/>
        <end position="224"/>
    </location>
</feature>